<dbReference type="GO" id="GO:0004984">
    <property type="term" value="F:olfactory receptor activity"/>
    <property type="evidence" value="ECO:0007669"/>
    <property type="project" value="InterPro"/>
</dbReference>
<evidence type="ECO:0000313" key="15">
    <source>
        <dbReference type="Ensembl" id="ENSSSCP00030039184.1"/>
    </source>
</evidence>
<keyword evidence="4 14" id="KW-1003">Cell membrane</keyword>
<dbReference type="FunFam" id="1.20.1070.10:FF:000009">
    <property type="entry name" value="Olfactory receptor"/>
    <property type="match status" value="1"/>
</dbReference>
<reference evidence="15" key="1">
    <citation type="submission" date="2025-08" db="UniProtKB">
        <authorList>
            <consortium name="Ensembl"/>
        </authorList>
    </citation>
    <scope>IDENTIFICATION</scope>
</reference>
<dbReference type="SUPFAM" id="SSF81321">
    <property type="entry name" value="Family A G protein-coupled receptor-like"/>
    <property type="match status" value="1"/>
</dbReference>
<feature type="transmembrane region" description="Helical" evidence="14">
    <location>
        <begin position="238"/>
        <end position="260"/>
    </location>
</feature>
<keyword evidence="11 13" id="KW-0675">Receptor</keyword>
<comment type="similarity">
    <text evidence="3 13">Belongs to the G-protein coupled receptor 1 family.</text>
</comment>
<comment type="subcellular location">
    <subcellularLocation>
        <location evidence="2 14">Cell membrane</location>
        <topology evidence="2 14">Multi-pass membrane protein</topology>
    </subcellularLocation>
</comment>
<dbReference type="InterPro" id="IPR000276">
    <property type="entry name" value="GPCR_Rhodpsn"/>
</dbReference>
<feature type="transmembrane region" description="Helical" evidence="14">
    <location>
        <begin position="272"/>
        <end position="291"/>
    </location>
</feature>
<evidence type="ECO:0000256" key="5">
    <source>
        <dbReference type="ARBA" id="ARBA00022606"/>
    </source>
</evidence>
<comment type="function">
    <text evidence="1">Putative odorant or sperm cell receptor.</text>
</comment>
<evidence type="ECO:0000256" key="1">
    <source>
        <dbReference type="ARBA" id="ARBA00003929"/>
    </source>
</evidence>
<evidence type="ECO:0000256" key="2">
    <source>
        <dbReference type="ARBA" id="ARBA00004651"/>
    </source>
</evidence>
<evidence type="ECO:0000256" key="14">
    <source>
        <dbReference type="RuleBase" id="RU363047"/>
    </source>
</evidence>
<name>A0A8D0J4Q3_PIG</name>
<dbReference type="Gene3D" id="1.20.1070.10">
    <property type="entry name" value="Rhodopsin 7-helix transmembrane proteins"/>
    <property type="match status" value="1"/>
</dbReference>
<dbReference type="GO" id="GO:0004930">
    <property type="term" value="F:G protein-coupled receptor activity"/>
    <property type="evidence" value="ECO:0007669"/>
    <property type="project" value="UniProtKB-KW"/>
</dbReference>
<keyword evidence="12 13" id="KW-0807">Transducer</keyword>
<evidence type="ECO:0000256" key="3">
    <source>
        <dbReference type="ARBA" id="ARBA00010663"/>
    </source>
</evidence>
<accession>A0A8D0J4Q3</accession>
<dbReference type="InterPro" id="IPR000725">
    <property type="entry name" value="Olfact_rcpt"/>
</dbReference>
<evidence type="ECO:0000256" key="6">
    <source>
        <dbReference type="ARBA" id="ARBA00022692"/>
    </source>
</evidence>
<keyword evidence="6 13" id="KW-0812">Transmembrane</keyword>
<evidence type="ECO:0000256" key="7">
    <source>
        <dbReference type="ARBA" id="ARBA00022725"/>
    </source>
</evidence>
<dbReference type="AlphaFoldDB" id="A0A8D0J4Q3"/>
<dbReference type="SMART" id="SM01381">
    <property type="entry name" value="7TM_GPCR_Srsx"/>
    <property type="match status" value="1"/>
</dbReference>
<evidence type="ECO:0000313" key="16">
    <source>
        <dbReference type="Proteomes" id="UP000694570"/>
    </source>
</evidence>
<evidence type="ECO:0000256" key="4">
    <source>
        <dbReference type="ARBA" id="ARBA00022475"/>
    </source>
</evidence>
<proteinExistence type="inferred from homology"/>
<dbReference type="FunFam" id="1.10.1220.70:FF:000001">
    <property type="entry name" value="Olfactory receptor"/>
    <property type="match status" value="1"/>
</dbReference>
<protein>
    <recommendedName>
        <fullName evidence="14">Olfactory receptor</fullName>
    </recommendedName>
</protein>
<dbReference type="Proteomes" id="UP000694570">
    <property type="component" value="Unplaced"/>
</dbReference>
<feature type="transmembrane region" description="Helical" evidence="14">
    <location>
        <begin position="204"/>
        <end position="226"/>
    </location>
</feature>
<dbReference type="InterPro" id="IPR017452">
    <property type="entry name" value="GPCR_Rhodpsn_7TM"/>
</dbReference>
<dbReference type="Ensembl" id="ENSSSCT00030085058.1">
    <property type="protein sequence ID" value="ENSSSCP00030039184.1"/>
    <property type="gene ID" value="ENSSSCG00030060884.1"/>
</dbReference>
<keyword evidence="10 14" id="KW-0472">Membrane</keyword>
<keyword evidence="8 14" id="KW-1133">Transmembrane helix</keyword>
<dbReference type="PROSITE" id="PS50262">
    <property type="entry name" value="G_PROTEIN_RECEP_F1_2"/>
    <property type="match status" value="1"/>
</dbReference>
<organism evidence="15 16">
    <name type="scientific">Sus scrofa</name>
    <name type="common">Pig</name>
    <dbReference type="NCBI Taxonomy" id="9823"/>
    <lineage>
        <taxon>Eukaryota</taxon>
        <taxon>Metazoa</taxon>
        <taxon>Chordata</taxon>
        <taxon>Craniata</taxon>
        <taxon>Vertebrata</taxon>
        <taxon>Euteleostomi</taxon>
        <taxon>Mammalia</taxon>
        <taxon>Eutheria</taxon>
        <taxon>Laurasiatheria</taxon>
        <taxon>Artiodactyla</taxon>
        <taxon>Suina</taxon>
        <taxon>Suidae</taxon>
        <taxon>Sus</taxon>
    </lineage>
</organism>
<evidence type="ECO:0000256" key="10">
    <source>
        <dbReference type="ARBA" id="ARBA00023136"/>
    </source>
</evidence>
<dbReference type="Pfam" id="PF13853">
    <property type="entry name" value="7tm_4"/>
    <property type="match status" value="1"/>
</dbReference>
<feature type="transmembrane region" description="Helical" evidence="14">
    <location>
        <begin position="141"/>
        <end position="162"/>
    </location>
</feature>
<dbReference type="PROSITE" id="PS00237">
    <property type="entry name" value="G_PROTEIN_RECEP_F1_1"/>
    <property type="match status" value="1"/>
</dbReference>
<keyword evidence="5 14" id="KW-0716">Sensory transduction</keyword>
<dbReference type="PRINTS" id="PR00237">
    <property type="entry name" value="GPCRRHODOPSN"/>
</dbReference>
<evidence type="ECO:0000256" key="11">
    <source>
        <dbReference type="ARBA" id="ARBA00023170"/>
    </source>
</evidence>
<feature type="transmembrane region" description="Helical" evidence="14">
    <location>
        <begin position="60"/>
        <end position="79"/>
    </location>
</feature>
<keyword evidence="7 14" id="KW-0552">Olfaction</keyword>
<keyword evidence="9 13" id="KW-0297">G-protein coupled receptor</keyword>
<evidence type="ECO:0000256" key="9">
    <source>
        <dbReference type="ARBA" id="ARBA00023040"/>
    </source>
</evidence>
<feature type="transmembrane region" description="Helical" evidence="14">
    <location>
        <begin position="27"/>
        <end position="48"/>
    </location>
</feature>
<sequence>MGMSNLTRLSEFILLGLSSHPEDQKPLFFLFLIMYLVTLMGNLLIVLAIRSDPQLQNPMYFFLSVLSFDDICYTTVIVPKMLVNFLSETKTISYNECLAQMYFFVAFGNMDSYLLAAMAIDRYVAICNPFHYVTVMNHRCCVLLLAAFTGFSYLHSLLHVLLVNQLTFCASNVIHHFFCDVNPILKLACSSTFVNRVVAMTEGLASVMAPFGCIVFSYLRILTAILKIPSAAGKRKAFSTCSSHLTVVTLFYGSISYVYFQPLSSYTVKDRIATVIYTVLTSMLNPFIYSLRNKDMKRGLEKLISRIKSQMDRLSTAKSMKTCGP</sequence>
<evidence type="ECO:0000256" key="12">
    <source>
        <dbReference type="ARBA" id="ARBA00023224"/>
    </source>
</evidence>
<dbReference type="CDD" id="cd15235">
    <property type="entry name" value="7tmA_OR1A-like"/>
    <property type="match status" value="1"/>
</dbReference>
<dbReference type="PRINTS" id="PR00245">
    <property type="entry name" value="OLFACTORYR"/>
</dbReference>
<dbReference type="PANTHER" id="PTHR48001">
    <property type="entry name" value="OLFACTORY RECEPTOR"/>
    <property type="match status" value="1"/>
</dbReference>
<dbReference type="GO" id="GO:0005886">
    <property type="term" value="C:plasma membrane"/>
    <property type="evidence" value="ECO:0007669"/>
    <property type="project" value="UniProtKB-SubCell"/>
</dbReference>
<feature type="transmembrane region" description="Helical" evidence="14">
    <location>
        <begin position="99"/>
        <end position="120"/>
    </location>
</feature>
<evidence type="ECO:0000256" key="8">
    <source>
        <dbReference type="ARBA" id="ARBA00022989"/>
    </source>
</evidence>
<evidence type="ECO:0000256" key="13">
    <source>
        <dbReference type="RuleBase" id="RU000688"/>
    </source>
</evidence>